<dbReference type="InterPro" id="IPR052337">
    <property type="entry name" value="SAT4-like"/>
</dbReference>
<dbReference type="eggNOG" id="ENOG502SMV0">
    <property type="taxonomic scope" value="Eukaryota"/>
</dbReference>
<keyword evidence="3 7" id="KW-1133">Transmembrane helix</keyword>
<feature type="transmembrane region" description="Helical" evidence="7">
    <location>
        <begin position="48"/>
        <end position="69"/>
    </location>
</feature>
<keyword evidence="2 7" id="KW-0812">Transmembrane</keyword>
<feature type="region of interest" description="Disordered" evidence="6">
    <location>
        <begin position="388"/>
        <end position="447"/>
    </location>
</feature>
<dbReference type="EMBL" id="GL385400">
    <property type="protein sequence ID" value="EJT71953.1"/>
    <property type="molecule type" value="Genomic_DNA"/>
</dbReference>
<feature type="transmembrane region" description="Helical" evidence="7">
    <location>
        <begin position="12"/>
        <end position="36"/>
    </location>
</feature>
<reference evidence="11" key="1">
    <citation type="submission" date="2010-07" db="EMBL/GenBank/DDBJ databases">
        <title>The genome sequence of Gaeumannomyces graminis var. tritici strain R3-111a-1.</title>
        <authorList>
            <consortium name="The Broad Institute Genome Sequencing Platform"/>
            <person name="Ma L.-J."/>
            <person name="Dead R."/>
            <person name="Young S."/>
            <person name="Zeng Q."/>
            <person name="Koehrsen M."/>
            <person name="Alvarado L."/>
            <person name="Berlin A."/>
            <person name="Chapman S.B."/>
            <person name="Chen Z."/>
            <person name="Freedman E."/>
            <person name="Gellesch M."/>
            <person name="Goldberg J."/>
            <person name="Griggs A."/>
            <person name="Gujja S."/>
            <person name="Heilman E.R."/>
            <person name="Heiman D."/>
            <person name="Hepburn T."/>
            <person name="Howarth C."/>
            <person name="Jen D."/>
            <person name="Larson L."/>
            <person name="Mehta T."/>
            <person name="Neiman D."/>
            <person name="Pearson M."/>
            <person name="Roberts A."/>
            <person name="Saif S."/>
            <person name="Shea T."/>
            <person name="Shenoy N."/>
            <person name="Sisk P."/>
            <person name="Stolte C."/>
            <person name="Sykes S."/>
            <person name="Walk T."/>
            <person name="White J."/>
            <person name="Yandava C."/>
            <person name="Haas B."/>
            <person name="Nusbaum C."/>
            <person name="Birren B."/>
        </authorList>
    </citation>
    <scope>NUCLEOTIDE SEQUENCE [LARGE SCALE GENOMIC DNA]</scope>
    <source>
        <strain evidence="11">R3-111a-1</strain>
    </source>
</reference>
<sequence length="447" mass="48156">MASEDSLAPRVVGANIAMMTVSSLAIAGRVTVSAVTMRNFWIDDAMSVVAWLSLMALLILVILMTTVGFGSHFEDISPEMLEMYLRYGLPTFSLYVLGSLTAKLAYAFYYLRLFSDRQHTLLNHALIVFLVLQGLGEGITSHLMCTPFSKALVPTIPGTCSNVGAFYLSFFGIKLFTDVVLFVQPIPVLWGLRLSAGKKTAMFALVSLGMFVCIFSVVRIRLVPLLYTGDDPTYTIVDAMLWSEVEIFSLIVCECVPALRKLGARMGPVVAALVFVTATASKPTNANSNDQPSGGGDAGDGGSRRKRRGGRWRGSRTSSKYAGGGGSSASSSRGSRFGVTSLVSATRRSDNNDSFGVGQLSARTIVGQPEPPEPTHGSIMVTRDIEIGIEVNESADEDDDDDDDDDGDDYTEQGDDDVSDWEAGGRRRRRPSSLSLGAKPVEPLEPV</sequence>
<dbReference type="OrthoDB" id="5413793at2759"/>
<comment type="subcellular location">
    <subcellularLocation>
        <location evidence="1">Membrane</location>
        <topology evidence="1">Multi-pass membrane protein</topology>
    </subcellularLocation>
</comment>
<reference evidence="10" key="4">
    <citation type="journal article" date="2015" name="G3 (Bethesda)">
        <title>Genome sequences of three phytopathogenic species of the Magnaporthaceae family of fungi.</title>
        <authorList>
            <person name="Okagaki L.H."/>
            <person name="Nunes C.C."/>
            <person name="Sailsbery J."/>
            <person name="Clay B."/>
            <person name="Brown D."/>
            <person name="John T."/>
            <person name="Oh Y."/>
            <person name="Young N."/>
            <person name="Fitzgerald M."/>
            <person name="Haas B.J."/>
            <person name="Zeng Q."/>
            <person name="Young S."/>
            <person name="Adiconis X."/>
            <person name="Fan L."/>
            <person name="Levin J.Z."/>
            <person name="Mitchell T.K."/>
            <person name="Okubara P.A."/>
            <person name="Farman M.L."/>
            <person name="Kohn L.M."/>
            <person name="Birren B."/>
            <person name="Ma L.-J."/>
            <person name="Dean R.A."/>
        </authorList>
    </citation>
    <scope>NUCLEOTIDE SEQUENCE</scope>
    <source>
        <strain evidence="10">R3-111a-1</strain>
    </source>
</reference>
<dbReference type="VEuPathDB" id="FungiDB:GGTG_11204"/>
<dbReference type="RefSeq" id="XP_009227350.1">
    <property type="nucleotide sequence ID" value="XM_009229086.1"/>
</dbReference>
<dbReference type="GeneID" id="20351662"/>
<dbReference type="Pfam" id="PF20684">
    <property type="entry name" value="Fung_rhodopsin"/>
    <property type="match status" value="1"/>
</dbReference>
<feature type="region of interest" description="Disordered" evidence="6">
    <location>
        <begin position="362"/>
        <end position="381"/>
    </location>
</feature>
<evidence type="ECO:0000256" key="6">
    <source>
        <dbReference type="SAM" id="MobiDB-lite"/>
    </source>
</evidence>
<dbReference type="InterPro" id="IPR049326">
    <property type="entry name" value="Rhodopsin_dom_fungi"/>
</dbReference>
<evidence type="ECO:0000256" key="3">
    <source>
        <dbReference type="ARBA" id="ARBA00022989"/>
    </source>
</evidence>
<evidence type="ECO:0000256" key="7">
    <source>
        <dbReference type="SAM" id="Phobius"/>
    </source>
</evidence>
<dbReference type="AlphaFoldDB" id="J3PCI3"/>
<evidence type="ECO:0000256" key="1">
    <source>
        <dbReference type="ARBA" id="ARBA00004141"/>
    </source>
</evidence>
<dbReference type="PANTHER" id="PTHR33048:SF123">
    <property type="entry name" value="INTEGRAL MEMBRANE PROTEIN"/>
    <property type="match status" value="1"/>
</dbReference>
<reference evidence="10" key="5">
    <citation type="submission" date="2018-04" db="UniProtKB">
        <authorList>
            <consortium name="EnsemblFungi"/>
        </authorList>
    </citation>
    <scope>IDENTIFICATION</scope>
    <source>
        <strain evidence="10">R3-111a-1</strain>
    </source>
</reference>
<evidence type="ECO:0000313" key="10">
    <source>
        <dbReference type="EnsemblFungi" id="EJT71953"/>
    </source>
</evidence>
<feature type="transmembrane region" description="Helical" evidence="7">
    <location>
        <begin position="202"/>
        <end position="227"/>
    </location>
</feature>
<name>J3PCI3_GAET3</name>
<feature type="domain" description="Rhodopsin" evidence="8">
    <location>
        <begin position="29"/>
        <end position="262"/>
    </location>
</feature>
<feature type="transmembrane region" description="Helical" evidence="7">
    <location>
        <begin position="164"/>
        <end position="190"/>
    </location>
</feature>
<evidence type="ECO:0000256" key="5">
    <source>
        <dbReference type="ARBA" id="ARBA00038359"/>
    </source>
</evidence>
<feature type="region of interest" description="Disordered" evidence="6">
    <location>
        <begin position="283"/>
        <end position="336"/>
    </location>
</feature>
<evidence type="ECO:0000313" key="9">
    <source>
        <dbReference type="EMBL" id="EJT71953.1"/>
    </source>
</evidence>
<proteinExistence type="inferred from homology"/>
<dbReference type="GO" id="GO:0016020">
    <property type="term" value="C:membrane"/>
    <property type="evidence" value="ECO:0007669"/>
    <property type="project" value="UniProtKB-SubCell"/>
</dbReference>
<keyword evidence="11" id="KW-1185">Reference proteome</keyword>
<feature type="compositionally biased region" description="Polar residues" evidence="6">
    <location>
        <begin position="283"/>
        <end position="292"/>
    </location>
</feature>
<comment type="similarity">
    <text evidence="5">Belongs to the SAT4 family.</text>
</comment>
<feature type="transmembrane region" description="Helical" evidence="7">
    <location>
        <begin position="89"/>
        <end position="109"/>
    </location>
</feature>
<evidence type="ECO:0000259" key="8">
    <source>
        <dbReference type="Pfam" id="PF20684"/>
    </source>
</evidence>
<feature type="compositionally biased region" description="Basic residues" evidence="6">
    <location>
        <begin position="304"/>
        <end position="314"/>
    </location>
</feature>
<reference evidence="9" key="2">
    <citation type="submission" date="2010-07" db="EMBL/GenBank/DDBJ databases">
        <authorList>
            <consortium name="The Broad Institute Genome Sequencing Platform"/>
            <consortium name="Broad Institute Genome Sequencing Center for Infectious Disease"/>
            <person name="Ma L.-J."/>
            <person name="Dead R."/>
            <person name="Young S."/>
            <person name="Zeng Q."/>
            <person name="Koehrsen M."/>
            <person name="Alvarado L."/>
            <person name="Berlin A."/>
            <person name="Chapman S.B."/>
            <person name="Chen Z."/>
            <person name="Freedman E."/>
            <person name="Gellesch M."/>
            <person name="Goldberg J."/>
            <person name="Griggs A."/>
            <person name="Gujja S."/>
            <person name="Heilman E.R."/>
            <person name="Heiman D."/>
            <person name="Hepburn T."/>
            <person name="Howarth C."/>
            <person name="Jen D."/>
            <person name="Larson L."/>
            <person name="Mehta T."/>
            <person name="Neiman D."/>
            <person name="Pearson M."/>
            <person name="Roberts A."/>
            <person name="Saif S."/>
            <person name="Shea T."/>
            <person name="Shenoy N."/>
            <person name="Sisk P."/>
            <person name="Stolte C."/>
            <person name="Sykes S."/>
            <person name="Walk T."/>
            <person name="White J."/>
            <person name="Yandava C."/>
            <person name="Haas B."/>
            <person name="Nusbaum C."/>
            <person name="Birren B."/>
        </authorList>
    </citation>
    <scope>NUCLEOTIDE SEQUENCE</scope>
    <source>
        <strain evidence="9">R3-111a-1</strain>
    </source>
</reference>
<keyword evidence="4 7" id="KW-0472">Membrane</keyword>
<evidence type="ECO:0000313" key="11">
    <source>
        <dbReference type="Proteomes" id="UP000006039"/>
    </source>
</evidence>
<feature type="compositionally biased region" description="Acidic residues" evidence="6">
    <location>
        <begin position="393"/>
        <end position="420"/>
    </location>
</feature>
<dbReference type="Proteomes" id="UP000006039">
    <property type="component" value="Unassembled WGS sequence"/>
</dbReference>
<dbReference type="PANTHER" id="PTHR33048">
    <property type="entry name" value="PTH11-LIKE INTEGRAL MEMBRANE PROTEIN (AFU_ORTHOLOGUE AFUA_5G11245)"/>
    <property type="match status" value="1"/>
</dbReference>
<evidence type="ECO:0000256" key="4">
    <source>
        <dbReference type="ARBA" id="ARBA00023136"/>
    </source>
</evidence>
<feature type="transmembrane region" description="Helical" evidence="7">
    <location>
        <begin position="121"/>
        <end position="144"/>
    </location>
</feature>
<gene>
    <name evidence="10" type="primary">20351662</name>
    <name evidence="9" type="ORF">GGTG_11204</name>
</gene>
<organism evidence="9">
    <name type="scientific">Gaeumannomyces tritici (strain R3-111a-1)</name>
    <name type="common">Wheat and barley take-all root rot fungus</name>
    <name type="synonym">Gaeumannomyces graminis var. tritici</name>
    <dbReference type="NCBI Taxonomy" id="644352"/>
    <lineage>
        <taxon>Eukaryota</taxon>
        <taxon>Fungi</taxon>
        <taxon>Dikarya</taxon>
        <taxon>Ascomycota</taxon>
        <taxon>Pezizomycotina</taxon>
        <taxon>Sordariomycetes</taxon>
        <taxon>Sordariomycetidae</taxon>
        <taxon>Magnaporthales</taxon>
        <taxon>Magnaporthaceae</taxon>
        <taxon>Gaeumannomyces</taxon>
    </lineage>
</organism>
<accession>J3PCI3</accession>
<reference evidence="9" key="3">
    <citation type="submission" date="2010-09" db="EMBL/GenBank/DDBJ databases">
        <title>Annotation of Gaeumannomyces graminis var. tritici R3-111a-1.</title>
        <authorList>
            <consortium name="The Broad Institute Genome Sequencing Platform"/>
            <person name="Ma L.-J."/>
            <person name="Dead R."/>
            <person name="Young S.K."/>
            <person name="Zeng Q."/>
            <person name="Gargeya S."/>
            <person name="Fitzgerald M."/>
            <person name="Haas B."/>
            <person name="Abouelleil A."/>
            <person name="Alvarado L."/>
            <person name="Arachchi H.M."/>
            <person name="Berlin A."/>
            <person name="Brown A."/>
            <person name="Chapman S.B."/>
            <person name="Chen Z."/>
            <person name="Dunbar C."/>
            <person name="Freedman E."/>
            <person name="Gearin G."/>
            <person name="Gellesch M."/>
            <person name="Goldberg J."/>
            <person name="Griggs A."/>
            <person name="Gujja S."/>
            <person name="Heiman D."/>
            <person name="Howarth C."/>
            <person name="Larson L."/>
            <person name="Lui A."/>
            <person name="MacDonald P.J.P."/>
            <person name="Mehta T."/>
            <person name="Montmayeur A."/>
            <person name="Murphy C."/>
            <person name="Neiman D."/>
            <person name="Pearson M."/>
            <person name="Priest M."/>
            <person name="Roberts A."/>
            <person name="Saif S."/>
            <person name="Shea T."/>
            <person name="Shenoy N."/>
            <person name="Sisk P."/>
            <person name="Stolte C."/>
            <person name="Sykes S."/>
            <person name="Yandava C."/>
            <person name="Wortman J."/>
            <person name="Nusbaum C."/>
            <person name="Birren B."/>
        </authorList>
    </citation>
    <scope>NUCLEOTIDE SEQUENCE</scope>
    <source>
        <strain evidence="9">R3-111a-1</strain>
    </source>
</reference>
<protein>
    <recommendedName>
        <fullName evidence="8">Rhodopsin domain-containing protein</fullName>
    </recommendedName>
</protein>
<dbReference type="EnsemblFungi" id="EJT71953">
    <property type="protein sequence ID" value="EJT71953"/>
    <property type="gene ID" value="GGTG_11204"/>
</dbReference>
<evidence type="ECO:0000256" key="2">
    <source>
        <dbReference type="ARBA" id="ARBA00022692"/>
    </source>
</evidence>
<dbReference type="HOGENOM" id="CLU_612565_0_0_1"/>